<sequence length="358" mass="37341">MTDLPIPAILPAATAAPAPRSAASNSLLKDAAATDGTSQVAPRSFQKAFKLELESGLDGSVLSPSSIVATADPNVSLESRDDAAQAIATSDALLGLVFVGTAIPPPSLPVAPVPPPPHAPMDVARTVAALEPNPAPLKPINPSAEPGSPIQPESEQLPALPSTANFAAPDKFLPVATSEAKKEVPLDPSLLEKPRTVQIAPTVLHSDRVPEPFAPAPTTTLNAPLGQRGWDQGLGDQLVWMASQKHQVAELHLNPPDLGPLKIRLTLDSDFASAQFVSHHTAVREAIEAAMPRLKEMLADCGIALGNTSVSAESFSERAQQEAQAYASQADIKIPGTGVINRGVQLLHMARGLVDTYV</sequence>
<dbReference type="GO" id="GO:0044780">
    <property type="term" value="P:bacterial-type flagellum assembly"/>
    <property type="evidence" value="ECO:0007669"/>
    <property type="project" value="InterPro"/>
</dbReference>
<comment type="caution">
    <text evidence="6">The sequence shown here is derived from an EMBL/GenBank/DDBJ whole genome shotgun (WGS) entry which is preliminary data.</text>
</comment>
<evidence type="ECO:0000256" key="1">
    <source>
        <dbReference type="ARBA" id="ARBA00003944"/>
    </source>
</evidence>
<dbReference type="Gene3D" id="3.30.750.140">
    <property type="match status" value="1"/>
</dbReference>
<evidence type="ECO:0000313" key="7">
    <source>
        <dbReference type="Proteomes" id="UP000808146"/>
    </source>
</evidence>
<comment type="function">
    <text evidence="1">Controls the length of the flagellar hook.</text>
</comment>
<evidence type="ECO:0000259" key="5">
    <source>
        <dbReference type="Pfam" id="PF02120"/>
    </source>
</evidence>
<dbReference type="PANTHER" id="PTHR37533">
    <property type="entry name" value="FLAGELLAR HOOK-LENGTH CONTROL PROTEIN"/>
    <property type="match status" value="1"/>
</dbReference>
<dbReference type="InterPro" id="IPR021136">
    <property type="entry name" value="Flagellar_hook_control-like_C"/>
</dbReference>
<dbReference type="InterPro" id="IPR052563">
    <property type="entry name" value="FliK"/>
</dbReference>
<feature type="region of interest" description="Disordered" evidence="4">
    <location>
        <begin position="135"/>
        <end position="156"/>
    </location>
</feature>
<protein>
    <submittedName>
        <fullName evidence="6">Flagellar hook-length control protein FliK</fullName>
    </submittedName>
</protein>
<dbReference type="PRINTS" id="PR01007">
    <property type="entry name" value="FLGHOOKFLIK"/>
</dbReference>
<dbReference type="InterPro" id="IPR001635">
    <property type="entry name" value="Flag_hook_Flik"/>
</dbReference>
<evidence type="ECO:0000256" key="3">
    <source>
        <dbReference type="ARBA" id="ARBA00022795"/>
    </source>
</evidence>
<keyword evidence="3" id="KW-1005">Bacterial flagellum biogenesis</keyword>
<dbReference type="PANTHER" id="PTHR37533:SF2">
    <property type="entry name" value="FLAGELLAR HOOK-LENGTH CONTROL PROTEIN"/>
    <property type="match status" value="1"/>
</dbReference>
<dbReference type="AlphaFoldDB" id="A0A9D7LSL1"/>
<dbReference type="CDD" id="cd17470">
    <property type="entry name" value="T3SS_Flik_C"/>
    <property type="match status" value="1"/>
</dbReference>
<evidence type="ECO:0000313" key="6">
    <source>
        <dbReference type="EMBL" id="MBK8891428.1"/>
    </source>
</evidence>
<evidence type="ECO:0000256" key="2">
    <source>
        <dbReference type="ARBA" id="ARBA00009149"/>
    </source>
</evidence>
<organism evidence="6 7">
    <name type="scientific">Candidatus Dechloromonas phosphorivorans</name>
    <dbReference type="NCBI Taxonomy" id="2899244"/>
    <lineage>
        <taxon>Bacteria</taxon>
        <taxon>Pseudomonadati</taxon>
        <taxon>Pseudomonadota</taxon>
        <taxon>Betaproteobacteria</taxon>
        <taxon>Rhodocyclales</taxon>
        <taxon>Azonexaceae</taxon>
        <taxon>Dechloromonas</taxon>
    </lineage>
</organism>
<keyword evidence="6" id="KW-0282">Flagellum</keyword>
<proteinExistence type="inferred from homology"/>
<dbReference type="InterPro" id="IPR038610">
    <property type="entry name" value="FliK-like_C_sf"/>
</dbReference>
<dbReference type="GO" id="GO:0009424">
    <property type="term" value="C:bacterial-type flagellum hook"/>
    <property type="evidence" value="ECO:0007669"/>
    <property type="project" value="InterPro"/>
</dbReference>
<feature type="domain" description="Flagellar hook-length control protein-like C-terminal" evidence="5">
    <location>
        <begin position="236"/>
        <end position="315"/>
    </location>
</feature>
<dbReference type="Pfam" id="PF02120">
    <property type="entry name" value="Flg_hook"/>
    <property type="match status" value="1"/>
</dbReference>
<gene>
    <name evidence="6" type="ORF">IPN75_14205</name>
</gene>
<reference evidence="6" key="1">
    <citation type="submission" date="2020-10" db="EMBL/GenBank/DDBJ databases">
        <title>Connecting structure to function with the recovery of over 1000 high-quality activated sludge metagenome-assembled genomes encoding full-length rRNA genes using long-read sequencing.</title>
        <authorList>
            <person name="Singleton C.M."/>
            <person name="Petriglieri F."/>
            <person name="Kristensen J.M."/>
            <person name="Kirkegaard R.H."/>
            <person name="Michaelsen T.Y."/>
            <person name="Andersen M.H."/>
            <person name="Karst S.M."/>
            <person name="Dueholm M.S."/>
            <person name="Nielsen P.H."/>
            <person name="Albertsen M."/>
        </authorList>
    </citation>
    <scope>NUCLEOTIDE SEQUENCE</scope>
    <source>
        <strain evidence="6">OdNE_18-Q3-R46-58_BAT3C.305</strain>
    </source>
</reference>
<keyword evidence="6" id="KW-0966">Cell projection</keyword>
<dbReference type="EMBL" id="JADKBR010000017">
    <property type="protein sequence ID" value="MBK8891428.1"/>
    <property type="molecule type" value="Genomic_DNA"/>
</dbReference>
<comment type="similarity">
    <text evidence="2">Belongs to the FliK family.</text>
</comment>
<name>A0A9D7LSL1_9RHOO</name>
<keyword evidence="6" id="KW-0969">Cilium</keyword>
<dbReference type="Proteomes" id="UP000808146">
    <property type="component" value="Unassembled WGS sequence"/>
</dbReference>
<evidence type="ECO:0000256" key="4">
    <source>
        <dbReference type="SAM" id="MobiDB-lite"/>
    </source>
</evidence>
<accession>A0A9D7LSL1</accession>